<sequence>MISAAFSATGIYFADDSTLFSKSLVGLARQVEIVRSYCAGSGALLNLDNSQLFTFHDERVSAQASLVGLNSSECIKYLGIPFAQGVSDDSIFSSLESRIVPDWHHFTPHFTMPTAMIKRLQSLVDRYSVPSIREARQGYDLSCFLQQRWTVNSTITENFCCSTDVPVPTTCKHGHR</sequence>
<dbReference type="AlphaFoldDB" id="A0A225WQ39"/>
<dbReference type="EMBL" id="NBNE01000396">
    <property type="protein sequence ID" value="OWZ19823.1"/>
    <property type="molecule type" value="Genomic_DNA"/>
</dbReference>
<proteinExistence type="predicted"/>
<reference evidence="2" key="1">
    <citation type="submission" date="2017-03" db="EMBL/GenBank/DDBJ databases">
        <title>Phytopthora megakarya and P. palmivora, two closely related causual agents of cacao black pod achieved similar genome size and gene model numbers by different mechanisms.</title>
        <authorList>
            <person name="Ali S."/>
            <person name="Shao J."/>
            <person name="Larry D.J."/>
            <person name="Kronmiller B."/>
            <person name="Shen D."/>
            <person name="Strem M.D."/>
            <person name="Melnick R.L."/>
            <person name="Guiltinan M.J."/>
            <person name="Tyler B.M."/>
            <person name="Meinhardt L.W."/>
            <person name="Bailey B.A."/>
        </authorList>
    </citation>
    <scope>NUCLEOTIDE SEQUENCE [LARGE SCALE GENOMIC DNA]</scope>
    <source>
        <strain evidence="2">zdho120</strain>
    </source>
</reference>
<evidence type="ECO:0000313" key="1">
    <source>
        <dbReference type="EMBL" id="OWZ19823.1"/>
    </source>
</evidence>
<dbReference type="Proteomes" id="UP000198211">
    <property type="component" value="Unassembled WGS sequence"/>
</dbReference>
<organism evidence="1 2">
    <name type="scientific">Phytophthora megakarya</name>
    <dbReference type="NCBI Taxonomy" id="4795"/>
    <lineage>
        <taxon>Eukaryota</taxon>
        <taxon>Sar</taxon>
        <taxon>Stramenopiles</taxon>
        <taxon>Oomycota</taxon>
        <taxon>Peronosporomycetes</taxon>
        <taxon>Peronosporales</taxon>
        <taxon>Peronosporaceae</taxon>
        <taxon>Phytophthora</taxon>
    </lineage>
</organism>
<keyword evidence="2" id="KW-1185">Reference proteome</keyword>
<gene>
    <name evidence="1" type="ORF">PHMEG_0005866</name>
</gene>
<accession>A0A225WQ39</accession>
<comment type="caution">
    <text evidence="1">The sequence shown here is derived from an EMBL/GenBank/DDBJ whole genome shotgun (WGS) entry which is preliminary data.</text>
</comment>
<evidence type="ECO:0000313" key="2">
    <source>
        <dbReference type="Proteomes" id="UP000198211"/>
    </source>
</evidence>
<name>A0A225WQ39_9STRA</name>
<protein>
    <submittedName>
        <fullName evidence="1">Pol Polyprotein</fullName>
    </submittedName>
</protein>